<dbReference type="AlphaFoldDB" id="A0AAP0F656"/>
<gene>
    <name evidence="1" type="ORF">Scep_022433</name>
</gene>
<sequence length="60" mass="6982">MKRSNCQALRYFQCAMCIVGVCSHDVDKLRGLFRNPFRFFFLFAASSSNRRRKAAFLDAL</sequence>
<comment type="caution">
    <text evidence="1">The sequence shown here is derived from an EMBL/GenBank/DDBJ whole genome shotgun (WGS) entry which is preliminary data.</text>
</comment>
<keyword evidence="2" id="KW-1185">Reference proteome</keyword>
<proteinExistence type="predicted"/>
<accession>A0AAP0F656</accession>
<dbReference type="EMBL" id="JBBNAG010000009">
    <property type="protein sequence ID" value="KAK9105589.1"/>
    <property type="molecule type" value="Genomic_DNA"/>
</dbReference>
<evidence type="ECO:0000313" key="1">
    <source>
        <dbReference type="EMBL" id="KAK9105589.1"/>
    </source>
</evidence>
<name>A0AAP0F656_9MAGN</name>
<protein>
    <submittedName>
        <fullName evidence="1">Uncharacterized protein</fullName>
    </submittedName>
</protein>
<reference evidence="1 2" key="1">
    <citation type="submission" date="2024-01" db="EMBL/GenBank/DDBJ databases">
        <title>Genome assemblies of Stephania.</title>
        <authorList>
            <person name="Yang L."/>
        </authorList>
    </citation>
    <scope>NUCLEOTIDE SEQUENCE [LARGE SCALE GENOMIC DNA]</scope>
    <source>
        <strain evidence="1">JXDWG</strain>
        <tissue evidence="1">Leaf</tissue>
    </source>
</reference>
<evidence type="ECO:0000313" key="2">
    <source>
        <dbReference type="Proteomes" id="UP001419268"/>
    </source>
</evidence>
<organism evidence="1 2">
    <name type="scientific">Stephania cephalantha</name>
    <dbReference type="NCBI Taxonomy" id="152367"/>
    <lineage>
        <taxon>Eukaryota</taxon>
        <taxon>Viridiplantae</taxon>
        <taxon>Streptophyta</taxon>
        <taxon>Embryophyta</taxon>
        <taxon>Tracheophyta</taxon>
        <taxon>Spermatophyta</taxon>
        <taxon>Magnoliopsida</taxon>
        <taxon>Ranunculales</taxon>
        <taxon>Menispermaceae</taxon>
        <taxon>Menispermoideae</taxon>
        <taxon>Cissampelideae</taxon>
        <taxon>Stephania</taxon>
    </lineage>
</organism>
<dbReference type="Proteomes" id="UP001419268">
    <property type="component" value="Unassembled WGS sequence"/>
</dbReference>